<dbReference type="SMART" id="SM00175">
    <property type="entry name" value="RAB"/>
    <property type="match status" value="1"/>
</dbReference>
<dbReference type="SMART" id="SM00174">
    <property type="entry name" value="RHO"/>
    <property type="match status" value="1"/>
</dbReference>
<keyword evidence="4" id="KW-0488">Methylation</keyword>
<dbReference type="EMBL" id="JANTQA010000032">
    <property type="protein sequence ID" value="KAJ3439766.1"/>
    <property type="molecule type" value="Genomic_DNA"/>
</dbReference>
<keyword evidence="8" id="KW-0449">Lipoprotein</keyword>
<dbReference type="InterPro" id="IPR027417">
    <property type="entry name" value="P-loop_NTPase"/>
</dbReference>
<dbReference type="PROSITE" id="PS51419">
    <property type="entry name" value="RAB"/>
    <property type="match status" value="1"/>
</dbReference>
<proteinExistence type="inferred from homology"/>
<name>A0AAV7ZFT9_9EUKA</name>
<reference evidence="10" key="1">
    <citation type="submission" date="2022-08" db="EMBL/GenBank/DDBJ databases">
        <title>Novel sulphate-reducing endosymbionts in the free-living metamonad Anaeramoeba.</title>
        <authorList>
            <person name="Jerlstrom-Hultqvist J."/>
            <person name="Cepicka I."/>
            <person name="Gallot-Lavallee L."/>
            <person name="Salas-Leiva D."/>
            <person name="Curtis B.A."/>
            <person name="Zahonova K."/>
            <person name="Pipaliya S."/>
            <person name="Dacks J."/>
            <person name="Roger A.J."/>
        </authorList>
    </citation>
    <scope>NUCLEOTIDE SEQUENCE</scope>
    <source>
        <strain evidence="10">Busselton2</strain>
    </source>
</reference>
<dbReference type="SMART" id="SM00173">
    <property type="entry name" value="RAS"/>
    <property type="match status" value="1"/>
</dbReference>
<evidence type="ECO:0000256" key="7">
    <source>
        <dbReference type="ARBA" id="ARBA00023136"/>
    </source>
</evidence>
<dbReference type="Pfam" id="PF00071">
    <property type="entry name" value="Ras"/>
    <property type="match status" value="1"/>
</dbReference>
<dbReference type="NCBIfam" id="TIGR00231">
    <property type="entry name" value="small_GTP"/>
    <property type="match status" value="1"/>
</dbReference>
<gene>
    <name evidence="10" type="ORF">M0812_15805</name>
</gene>
<comment type="subcellular location">
    <subcellularLocation>
        <location evidence="1">Cell membrane</location>
        <topology evidence="1">Lipid-anchor</topology>
        <orientation evidence="1">Cytoplasmic side</orientation>
    </subcellularLocation>
</comment>
<dbReference type="PRINTS" id="PR00449">
    <property type="entry name" value="RASTRNSFRMNG"/>
</dbReference>
<keyword evidence="6" id="KW-0342">GTP-binding</keyword>
<sequence length="197" mass="22745">MTQTKTEKRVIKLVVVGDGAVGKTCALMCFARNEFPKEYVPTVFDNQITHITLNEERILISLWDTSGQDDYERLRPLSYPGTDIFLLCYSVARRDSFKNIKTKWYLEIKHHCPNVPFVLVGCKTDLRKDEKYLKEKNVVPVRYEEGLSLANEINAVSFQEMSSLTRENLKGTFTESIKCVLEERKPLGKKKKVCMIL</sequence>
<dbReference type="InterPro" id="IPR003578">
    <property type="entry name" value="Small_GTPase_Rho"/>
</dbReference>
<dbReference type="GO" id="GO:0007264">
    <property type="term" value="P:small GTPase-mediated signal transduction"/>
    <property type="evidence" value="ECO:0007669"/>
    <property type="project" value="InterPro"/>
</dbReference>
<dbReference type="PROSITE" id="PS51420">
    <property type="entry name" value="RHO"/>
    <property type="match status" value="1"/>
</dbReference>
<dbReference type="PROSITE" id="PS51421">
    <property type="entry name" value="RAS"/>
    <property type="match status" value="1"/>
</dbReference>
<evidence type="ECO:0000313" key="10">
    <source>
        <dbReference type="EMBL" id="KAJ3439766.1"/>
    </source>
</evidence>
<dbReference type="InterPro" id="IPR005225">
    <property type="entry name" value="Small_GTP-bd"/>
</dbReference>
<accession>A0AAV7ZFT9</accession>
<keyword evidence="3" id="KW-1003">Cell membrane</keyword>
<organism evidence="10 11">
    <name type="scientific">Anaeramoeba flamelloides</name>
    <dbReference type="NCBI Taxonomy" id="1746091"/>
    <lineage>
        <taxon>Eukaryota</taxon>
        <taxon>Metamonada</taxon>
        <taxon>Anaeramoebidae</taxon>
        <taxon>Anaeramoeba</taxon>
    </lineage>
</organism>
<evidence type="ECO:0000256" key="5">
    <source>
        <dbReference type="ARBA" id="ARBA00022741"/>
    </source>
</evidence>
<evidence type="ECO:0000256" key="8">
    <source>
        <dbReference type="ARBA" id="ARBA00023288"/>
    </source>
</evidence>
<dbReference type="GO" id="GO:0005886">
    <property type="term" value="C:plasma membrane"/>
    <property type="evidence" value="ECO:0007669"/>
    <property type="project" value="UniProtKB-SubCell"/>
</dbReference>
<evidence type="ECO:0000313" key="11">
    <source>
        <dbReference type="Proteomes" id="UP001146793"/>
    </source>
</evidence>
<keyword evidence="5" id="KW-0547">Nucleotide-binding</keyword>
<evidence type="ECO:0000256" key="1">
    <source>
        <dbReference type="ARBA" id="ARBA00004342"/>
    </source>
</evidence>
<dbReference type="PANTHER" id="PTHR24072">
    <property type="entry name" value="RHO FAMILY GTPASE"/>
    <property type="match status" value="1"/>
</dbReference>
<comment type="caution">
    <text evidence="10">The sequence shown here is derived from an EMBL/GenBank/DDBJ whole genome shotgun (WGS) entry which is preliminary data.</text>
</comment>
<dbReference type="GO" id="GO:0003924">
    <property type="term" value="F:GTPase activity"/>
    <property type="evidence" value="ECO:0007669"/>
    <property type="project" value="InterPro"/>
</dbReference>
<evidence type="ECO:0000256" key="6">
    <source>
        <dbReference type="ARBA" id="ARBA00023134"/>
    </source>
</evidence>
<dbReference type="SUPFAM" id="SSF52540">
    <property type="entry name" value="P-loop containing nucleoside triphosphate hydrolases"/>
    <property type="match status" value="1"/>
</dbReference>
<protein>
    <submittedName>
        <fullName evidence="10">Gtpase crac1b</fullName>
    </submittedName>
</protein>
<dbReference type="Proteomes" id="UP001146793">
    <property type="component" value="Unassembled WGS sequence"/>
</dbReference>
<keyword evidence="9" id="KW-0636">Prenylation</keyword>
<dbReference type="InterPro" id="IPR001806">
    <property type="entry name" value="Small_GTPase"/>
</dbReference>
<dbReference type="AlphaFoldDB" id="A0AAV7ZFT9"/>
<dbReference type="GO" id="GO:0005525">
    <property type="term" value="F:GTP binding"/>
    <property type="evidence" value="ECO:0007669"/>
    <property type="project" value="UniProtKB-KW"/>
</dbReference>
<dbReference type="Gene3D" id="3.40.50.300">
    <property type="entry name" value="P-loop containing nucleotide triphosphate hydrolases"/>
    <property type="match status" value="1"/>
</dbReference>
<keyword evidence="7" id="KW-0472">Membrane</keyword>
<comment type="similarity">
    <text evidence="2">Belongs to the small GTPase superfamily. Rho family.</text>
</comment>
<evidence type="ECO:0000256" key="9">
    <source>
        <dbReference type="ARBA" id="ARBA00023289"/>
    </source>
</evidence>
<dbReference type="CDD" id="cd00157">
    <property type="entry name" value="Rho"/>
    <property type="match status" value="1"/>
</dbReference>
<evidence type="ECO:0000256" key="4">
    <source>
        <dbReference type="ARBA" id="ARBA00022481"/>
    </source>
</evidence>
<dbReference type="FunFam" id="3.40.50.300:FF:000983">
    <property type="entry name" value="Rho family GTPase"/>
    <property type="match status" value="1"/>
</dbReference>
<evidence type="ECO:0000256" key="3">
    <source>
        <dbReference type="ARBA" id="ARBA00022475"/>
    </source>
</evidence>
<evidence type="ECO:0000256" key="2">
    <source>
        <dbReference type="ARBA" id="ARBA00010142"/>
    </source>
</evidence>